<keyword evidence="7" id="KW-0560">Oxidoreductase</keyword>
<dbReference type="PANTHER" id="PTHR21266:SF32">
    <property type="entry name" value="CHOLESTEROL 7-DESATURASE NVD"/>
    <property type="match status" value="1"/>
</dbReference>
<keyword evidence="4" id="KW-0479">Metal-binding</keyword>
<dbReference type="PROSITE" id="PS51296">
    <property type="entry name" value="RIESKE"/>
    <property type="match status" value="1"/>
</dbReference>
<evidence type="ECO:0000256" key="9">
    <source>
        <dbReference type="ARBA" id="ARBA00023014"/>
    </source>
</evidence>
<evidence type="ECO:0000313" key="12">
    <source>
        <dbReference type="EMBL" id="TXG72563.1"/>
    </source>
</evidence>
<reference evidence="13" key="1">
    <citation type="journal article" date="2019" name="Gigascience">
        <title>De novo genome assembly of the endangered Acer yangbiense, a plant species with extremely small populations endemic to Yunnan Province, China.</title>
        <authorList>
            <person name="Yang J."/>
            <person name="Wariss H.M."/>
            <person name="Tao L."/>
            <person name="Zhang R."/>
            <person name="Yun Q."/>
            <person name="Hollingsworth P."/>
            <person name="Dao Z."/>
            <person name="Luo G."/>
            <person name="Guo H."/>
            <person name="Ma Y."/>
            <person name="Sun W."/>
        </authorList>
    </citation>
    <scope>NUCLEOTIDE SEQUENCE [LARGE SCALE GENOMIC DNA]</scope>
    <source>
        <strain evidence="13">cv. Malutang</strain>
    </source>
</reference>
<sequence length="359" mass="40492">MKALIPSSVPSLSNIPKALHNSTFSKPKLMNLQSSPIPSWSLSSTYHKNTLTPFKVFTISSPSSSTVSTENTPSPPELEDEKFDWFSEWYPVMPVSDLDKRVPHGKKVLGIDVVVWWDKNESSWNVFEDVCPHRLAPLFDGRIDRLGRLQCAYHGWCFNGSGHCKLIPQAAADGPPVHTLKKACVGVYPSIVHHDMVWFWPNTDPEYEDIITKKKPAFIPELDDPSFSKVFLSRDIPCGYEILIENIMDPAHVPYSHYGIFQIDEPPEVKVDREGGKPLEISVNQLDINGFLGNHERKIVEAGSANWLKTCFVPTKSDAFVVGFRRWLKKYSGGQIDWGGKFSTGTLPLTPPREQLMDR</sequence>
<organism evidence="12 13">
    <name type="scientific">Acer yangbiense</name>
    <dbReference type="NCBI Taxonomy" id="1000413"/>
    <lineage>
        <taxon>Eukaryota</taxon>
        <taxon>Viridiplantae</taxon>
        <taxon>Streptophyta</taxon>
        <taxon>Embryophyta</taxon>
        <taxon>Tracheophyta</taxon>
        <taxon>Spermatophyta</taxon>
        <taxon>Magnoliopsida</taxon>
        <taxon>eudicotyledons</taxon>
        <taxon>Gunneridae</taxon>
        <taxon>Pentapetalae</taxon>
        <taxon>rosids</taxon>
        <taxon>malvids</taxon>
        <taxon>Sapindales</taxon>
        <taxon>Sapindaceae</taxon>
        <taxon>Hippocastanoideae</taxon>
        <taxon>Acereae</taxon>
        <taxon>Acer</taxon>
    </lineage>
</organism>
<keyword evidence="9" id="KW-0411">Iron-sulfur</keyword>
<dbReference type="PANTHER" id="PTHR21266">
    <property type="entry name" value="IRON-SULFUR DOMAIN CONTAINING PROTEIN"/>
    <property type="match status" value="1"/>
</dbReference>
<dbReference type="SUPFAM" id="SSF55961">
    <property type="entry name" value="Bet v1-like"/>
    <property type="match status" value="1"/>
</dbReference>
<comment type="subcellular location">
    <subcellularLocation>
        <location evidence="1">Membrane</location>
    </subcellularLocation>
</comment>
<evidence type="ECO:0000256" key="7">
    <source>
        <dbReference type="ARBA" id="ARBA00023002"/>
    </source>
</evidence>
<evidence type="ECO:0000256" key="5">
    <source>
        <dbReference type="ARBA" id="ARBA00022946"/>
    </source>
</evidence>
<evidence type="ECO:0000313" key="13">
    <source>
        <dbReference type="Proteomes" id="UP000323000"/>
    </source>
</evidence>
<dbReference type="EMBL" id="VAHF01000001">
    <property type="protein sequence ID" value="TXG72563.1"/>
    <property type="molecule type" value="Genomic_DNA"/>
</dbReference>
<dbReference type="InterPro" id="IPR050584">
    <property type="entry name" value="Cholesterol_7-desaturase"/>
</dbReference>
<keyword evidence="10" id="KW-0472">Membrane</keyword>
<dbReference type="AlphaFoldDB" id="A0A5C7IT21"/>
<evidence type="ECO:0000256" key="4">
    <source>
        <dbReference type="ARBA" id="ARBA00022723"/>
    </source>
</evidence>
<dbReference type="Pfam" id="PF00355">
    <property type="entry name" value="Rieske"/>
    <property type="match status" value="1"/>
</dbReference>
<dbReference type="GO" id="GO:0005737">
    <property type="term" value="C:cytoplasm"/>
    <property type="evidence" value="ECO:0007669"/>
    <property type="project" value="TreeGrafter"/>
</dbReference>
<accession>A0A5C7IT21</accession>
<name>A0A5C7IT21_9ROSI</name>
<keyword evidence="2" id="KW-0812">Transmembrane</keyword>
<dbReference type="GO" id="GO:0016491">
    <property type="term" value="F:oxidoreductase activity"/>
    <property type="evidence" value="ECO:0007669"/>
    <property type="project" value="UniProtKB-KW"/>
</dbReference>
<evidence type="ECO:0000256" key="8">
    <source>
        <dbReference type="ARBA" id="ARBA00023004"/>
    </source>
</evidence>
<dbReference type="Gene3D" id="3.90.380.10">
    <property type="entry name" value="Naphthalene 1,2-dioxygenase Alpha Subunit, Chain A, domain 1"/>
    <property type="match status" value="1"/>
</dbReference>
<evidence type="ECO:0000256" key="2">
    <source>
        <dbReference type="ARBA" id="ARBA00022692"/>
    </source>
</evidence>
<dbReference type="InterPro" id="IPR036922">
    <property type="entry name" value="Rieske_2Fe-2S_sf"/>
</dbReference>
<comment type="caution">
    <text evidence="12">The sequence shown here is derived from an EMBL/GenBank/DDBJ whole genome shotgun (WGS) entry which is preliminary data.</text>
</comment>
<keyword evidence="13" id="KW-1185">Reference proteome</keyword>
<keyword evidence="5" id="KW-0809">Transit peptide</keyword>
<dbReference type="GO" id="GO:0016020">
    <property type="term" value="C:membrane"/>
    <property type="evidence" value="ECO:0007669"/>
    <property type="project" value="UniProtKB-SubCell"/>
</dbReference>
<dbReference type="OrthoDB" id="426882at2759"/>
<dbReference type="GO" id="GO:0046872">
    <property type="term" value="F:metal ion binding"/>
    <property type="evidence" value="ECO:0007669"/>
    <property type="project" value="UniProtKB-KW"/>
</dbReference>
<keyword evidence="3" id="KW-0001">2Fe-2S</keyword>
<dbReference type="Proteomes" id="UP000323000">
    <property type="component" value="Chromosome 1"/>
</dbReference>
<evidence type="ECO:0000256" key="10">
    <source>
        <dbReference type="ARBA" id="ARBA00023136"/>
    </source>
</evidence>
<evidence type="ECO:0000256" key="1">
    <source>
        <dbReference type="ARBA" id="ARBA00004370"/>
    </source>
</evidence>
<evidence type="ECO:0000256" key="6">
    <source>
        <dbReference type="ARBA" id="ARBA00022989"/>
    </source>
</evidence>
<evidence type="ECO:0000256" key="3">
    <source>
        <dbReference type="ARBA" id="ARBA00022714"/>
    </source>
</evidence>
<gene>
    <name evidence="12" type="ORF">EZV62_001142</name>
</gene>
<evidence type="ECO:0000259" key="11">
    <source>
        <dbReference type="PROSITE" id="PS51296"/>
    </source>
</evidence>
<feature type="domain" description="Rieske" evidence="11">
    <location>
        <begin position="89"/>
        <end position="199"/>
    </location>
</feature>
<dbReference type="SUPFAM" id="SSF50022">
    <property type="entry name" value="ISP domain"/>
    <property type="match status" value="1"/>
</dbReference>
<proteinExistence type="predicted"/>
<dbReference type="GO" id="GO:0051537">
    <property type="term" value="F:2 iron, 2 sulfur cluster binding"/>
    <property type="evidence" value="ECO:0007669"/>
    <property type="project" value="UniProtKB-KW"/>
</dbReference>
<dbReference type="Gene3D" id="2.102.10.10">
    <property type="entry name" value="Rieske [2Fe-2S] iron-sulphur domain"/>
    <property type="match status" value="1"/>
</dbReference>
<keyword evidence="6" id="KW-1133">Transmembrane helix</keyword>
<protein>
    <recommendedName>
        <fullName evidence="11">Rieske domain-containing protein</fullName>
    </recommendedName>
</protein>
<dbReference type="InterPro" id="IPR017941">
    <property type="entry name" value="Rieske_2Fe-2S"/>
</dbReference>
<keyword evidence="8" id="KW-0408">Iron</keyword>